<keyword evidence="4" id="KW-1185">Reference proteome</keyword>
<keyword evidence="2" id="KW-0732">Signal</keyword>
<feature type="region of interest" description="Disordered" evidence="1">
    <location>
        <begin position="45"/>
        <end position="67"/>
    </location>
</feature>
<evidence type="ECO:0000313" key="3">
    <source>
        <dbReference type="EMBL" id="RZF64409.1"/>
    </source>
</evidence>
<feature type="chain" id="PRO_5020496103" description="Circumsporozoite protein" evidence="2">
    <location>
        <begin position="23"/>
        <end position="67"/>
    </location>
</feature>
<evidence type="ECO:0000313" key="4">
    <source>
        <dbReference type="Proteomes" id="UP000292085"/>
    </source>
</evidence>
<evidence type="ECO:0000256" key="2">
    <source>
        <dbReference type="SAM" id="SignalP"/>
    </source>
</evidence>
<dbReference type="OrthoDB" id="9871085at2"/>
<dbReference type="Proteomes" id="UP000292085">
    <property type="component" value="Unassembled WGS sequence"/>
</dbReference>
<evidence type="ECO:0000256" key="1">
    <source>
        <dbReference type="SAM" id="MobiDB-lite"/>
    </source>
</evidence>
<dbReference type="EMBL" id="SGIS01000014">
    <property type="protein sequence ID" value="RZF64409.1"/>
    <property type="molecule type" value="Genomic_DNA"/>
</dbReference>
<organism evidence="3 4">
    <name type="scientific">Sphingomonas populi</name>
    <dbReference type="NCBI Taxonomy" id="2484750"/>
    <lineage>
        <taxon>Bacteria</taxon>
        <taxon>Pseudomonadati</taxon>
        <taxon>Pseudomonadota</taxon>
        <taxon>Alphaproteobacteria</taxon>
        <taxon>Sphingomonadales</taxon>
        <taxon>Sphingomonadaceae</taxon>
        <taxon>Sphingomonas</taxon>
    </lineage>
</organism>
<dbReference type="AlphaFoldDB" id="A0A4Q6Y4R4"/>
<accession>A0A4Q6Y4R4</accession>
<dbReference type="RefSeq" id="WP_130157235.1">
    <property type="nucleotide sequence ID" value="NZ_SGIS01000014.1"/>
</dbReference>
<gene>
    <name evidence="3" type="ORF">EWE75_10675</name>
</gene>
<feature type="signal peptide" evidence="2">
    <location>
        <begin position="1"/>
        <end position="22"/>
    </location>
</feature>
<comment type="caution">
    <text evidence="3">The sequence shown here is derived from an EMBL/GenBank/DDBJ whole genome shotgun (WGS) entry which is preliminary data.</text>
</comment>
<dbReference type="PROSITE" id="PS51257">
    <property type="entry name" value="PROKAR_LIPOPROTEIN"/>
    <property type="match status" value="1"/>
</dbReference>
<reference evidence="3 4" key="1">
    <citation type="submission" date="2019-02" db="EMBL/GenBank/DDBJ databases">
        <authorList>
            <person name="Li Y."/>
        </authorList>
    </citation>
    <scope>NUCLEOTIDE SEQUENCE [LARGE SCALE GENOMIC DNA]</scope>
    <source>
        <strain evidence="3 4">3-7</strain>
    </source>
</reference>
<sequence length="67" mass="6637">MKKLAFPALVAAALAVTGCARQADDANATALNDVVLNDTDGANLSATDSLDGNVTDSNATETSGNAL</sequence>
<protein>
    <recommendedName>
        <fullName evidence="5">Circumsporozoite protein</fullName>
    </recommendedName>
</protein>
<proteinExistence type="predicted"/>
<evidence type="ECO:0008006" key="5">
    <source>
        <dbReference type="Google" id="ProtNLM"/>
    </source>
</evidence>
<name>A0A4Q6Y4R4_9SPHN</name>